<feature type="transmembrane region" description="Helical" evidence="1">
    <location>
        <begin position="288"/>
        <end position="309"/>
    </location>
</feature>
<organism evidence="3 4">
    <name type="scientific">Polynucleobacter paneuropaeus</name>
    <dbReference type="NCBI Taxonomy" id="2527775"/>
    <lineage>
        <taxon>Bacteria</taxon>
        <taxon>Pseudomonadati</taxon>
        <taxon>Pseudomonadota</taxon>
        <taxon>Betaproteobacteria</taxon>
        <taxon>Burkholderiales</taxon>
        <taxon>Burkholderiaceae</taxon>
        <taxon>Polynucleobacter</taxon>
    </lineage>
</organism>
<dbReference type="Pfam" id="PF05134">
    <property type="entry name" value="T2SSL"/>
    <property type="match status" value="1"/>
</dbReference>
<evidence type="ECO:0000313" key="3">
    <source>
        <dbReference type="EMBL" id="MBT8551294.1"/>
    </source>
</evidence>
<keyword evidence="1" id="KW-1133">Transmembrane helix</keyword>
<feature type="domain" description="GspL cytoplasmic actin-ATPase-like" evidence="2">
    <location>
        <begin position="47"/>
        <end position="161"/>
    </location>
</feature>
<evidence type="ECO:0000256" key="1">
    <source>
        <dbReference type="SAM" id="Phobius"/>
    </source>
</evidence>
<dbReference type="Gene3D" id="3.30.420.380">
    <property type="match status" value="1"/>
</dbReference>
<accession>A0A9Q2WI23</accession>
<name>A0A9Q2WI23_9BURK</name>
<dbReference type="SUPFAM" id="SSF53067">
    <property type="entry name" value="Actin-like ATPase domain"/>
    <property type="match status" value="1"/>
</dbReference>
<protein>
    <recommendedName>
        <fullName evidence="2">GspL cytoplasmic actin-ATPase-like domain-containing protein</fullName>
    </recommendedName>
</protein>
<dbReference type="EMBL" id="JAANEY010000001">
    <property type="protein sequence ID" value="MBT8551294.1"/>
    <property type="molecule type" value="Genomic_DNA"/>
</dbReference>
<keyword evidence="1" id="KW-0472">Membrane</keyword>
<reference evidence="3" key="1">
    <citation type="journal article" date="2021" name="Genome Biol. Evol.">
        <title>Continental-Scale Gene Flow Prevents Allopatric Divergence of Pelagic Freshwater Bacteria.</title>
        <authorList>
            <person name="Hoetzinger M."/>
            <person name="Pitt A."/>
            <person name="Huemer A."/>
            <person name="Hahn M.W."/>
        </authorList>
    </citation>
    <scope>NUCLEOTIDE SEQUENCE</scope>
    <source>
        <strain evidence="3">SM1-W8</strain>
    </source>
</reference>
<sequence length="441" mass="49692">MNFLIIHCPHKTFSETVLTNGELASLKESFEWCLCETNSIHAQYQSSGIGSIDSMPYADEVLVLMPTLDIRLIEIKVPLVKSKKLQQVLPSLVEDEVLDSIDNSLVYALPPLPGQLGSQRTIAIINRQWLYWMANQLKGILTSRIRLIPDCMILPLESESSNVNGAISPCLAYKKNDETIIYTWHKSTQLGISWVEHSDTKQLPSALQKIKPAEWSWDWMVNNAFNFSRRTDVGVAGINLLLAMPTPKKSIKKISFEWLKNPVPALIDSSGTNTSWMDRNTWALPARWAIYAMSSIILGLGIYTSWLAIDNWRWKRNMDLSIAQFLSPETIALLTQSKSNNSITEVFVKQTTQEARNKGFSTDADFISMTGKLQQLKTALGMESISNMEYNGYCIDFEFKPEGEPLSARQVVGKAESLGLMVRDLGNNRYRLQPYSGLGQI</sequence>
<gene>
    <name evidence="3" type="ORF">G6731_04915</name>
</gene>
<dbReference type="InterPro" id="IPR043129">
    <property type="entry name" value="ATPase_NBD"/>
</dbReference>
<dbReference type="AlphaFoldDB" id="A0A9Q2WI23"/>
<evidence type="ECO:0000259" key="2">
    <source>
        <dbReference type="Pfam" id="PF05134"/>
    </source>
</evidence>
<dbReference type="InterPro" id="IPR024230">
    <property type="entry name" value="GspL_cyto_dom"/>
</dbReference>
<keyword evidence="1" id="KW-0812">Transmembrane</keyword>
<comment type="caution">
    <text evidence="3">The sequence shown here is derived from an EMBL/GenBank/DDBJ whole genome shotgun (WGS) entry which is preliminary data.</text>
</comment>
<evidence type="ECO:0000313" key="4">
    <source>
        <dbReference type="Proteomes" id="UP000783102"/>
    </source>
</evidence>
<proteinExistence type="predicted"/>
<dbReference type="Proteomes" id="UP000783102">
    <property type="component" value="Unassembled WGS sequence"/>
</dbReference>